<dbReference type="InterPro" id="IPR027417">
    <property type="entry name" value="P-loop_NTPase"/>
</dbReference>
<feature type="domain" description="G" evidence="3">
    <location>
        <begin position="510"/>
        <end position="638"/>
    </location>
</feature>
<keyword evidence="2" id="KW-0812">Transmembrane</keyword>
<keyword evidence="5" id="KW-1185">Reference proteome</keyword>
<sequence>MQINTEDTNKHWPLEMVWAESTNSDDADGESSVLTPKETPSNIDGWFSERSSDELDLNQLKGFDSETDTTNIMEIPFCKLCKEQHYRRRLIICADPASCGSPGAPSRSSIHSVSRIVRTGQIYDALAGEIVVQTTVYKGSPPVDPTIRSRKDLVPYDHSDSLAWEEEAQKETEETLKNWVREIYAIICKASLCASDQLFLFGEGLGASALVVTAKLLHFGGVPSNMETLSGEPEFKKFFELVWGSVYTNQALHTENTLRQAPKIQFMGLIEVEPLPHRALENLPTIVFGVANTYHTLGLHQPGKEVVRLQLSSSSSNDKVTEAWFFGDREDLDGANYETRTSTGNGLSLWPLQWLVFEASAKGLELSSASSPAESTGSEALNVAEASLLEGNHYPFRFSNGVGLNICDISSVFEIKDHEIKFQGSWSPLDWLSSKRPVFDSDGNLCEYSVDGSKKTIIHPSVFYHKSQFSKEGQLSCYRNEIDAFEETHVDRDGSQYFWVPKNIFPHKFRILVCGETGVGKSTLINSVFNTKEAEVNFGDATAHNIEEGIVVDQIDGEDSVIIHDSNGFENGSDDKKKQAEEFIERRSYKFRESDAGEYIHCIWYCIRATNSRGGGKAIEDMFKNCFQKWKIPLVVVYTRSIQHEGGMRGDVEAEYKKRYRRRPALDVLESEVDAERLRYQARQIGWVNEVYKDSLKLNDQELAERSKSAFRIVWTDANDPESLENLVRESYDLVGPNIGHILARAQTVSYDLKCKKAIEDGIKAIKGSKFFRTIERHRARTEQLREIGKEILKTFAWDLQAQQILEILDNRRDAITGRNYFIASSVSGTGAAGTALATVAVASAEVILAGEAIAGFATLTLGAAASAVSAVVGGVALWRLKKHQIFTWTRVLCCFTIVTYRAAVHAVEEQRQLTVQDFETHKFTDEEYKEITKEIDKFVTMERCVVVDYPGLERKAISIVAKYTYEREASLEGN</sequence>
<evidence type="ECO:0000256" key="1">
    <source>
        <dbReference type="SAM" id="MobiDB-lite"/>
    </source>
</evidence>
<feature type="transmembrane region" description="Helical" evidence="2">
    <location>
        <begin position="854"/>
        <end position="879"/>
    </location>
</feature>
<dbReference type="Proteomes" id="UP001313282">
    <property type="component" value="Unassembled WGS sequence"/>
</dbReference>
<name>A0AAN8MPL3_9PEZI</name>
<proteinExistence type="predicted"/>
<evidence type="ECO:0000256" key="2">
    <source>
        <dbReference type="SAM" id="Phobius"/>
    </source>
</evidence>
<dbReference type="Gene3D" id="3.40.50.300">
    <property type="entry name" value="P-loop containing nucleotide triphosphate hydrolases"/>
    <property type="match status" value="1"/>
</dbReference>
<evidence type="ECO:0000313" key="5">
    <source>
        <dbReference type="Proteomes" id="UP001313282"/>
    </source>
</evidence>
<protein>
    <recommendedName>
        <fullName evidence="3">G domain-containing protein</fullName>
    </recommendedName>
</protein>
<accession>A0AAN8MPL3</accession>
<keyword evidence="2" id="KW-0472">Membrane</keyword>
<dbReference type="EMBL" id="JAVHNR010000009">
    <property type="protein sequence ID" value="KAK6333321.1"/>
    <property type="molecule type" value="Genomic_DNA"/>
</dbReference>
<dbReference type="SUPFAM" id="SSF52540">
    <property type="entry name" value="P-loop containing nucleoside triphosphate hydrolases"/>
    <property type="match status" value="1"/>
</dbReference>
<comment type="caution">
    <text evidence="4">The sequence shown here is derived from an EMBL/GenBank/DDBJ whole genome shotgun (WGS) entry which is preliminary data.</text>
</comment>
<dbReference type="InterPro" id="IPR025662">
    <property type="entry name" value="Sigma_54_int_dom_ATP-bd_1"/>
</dbReference>
<feature type="region of interest" description="Disordered" evidence="1">
    <location>
        <begin position="20"/>
        <end position="45"/>
    </location>
</feature>
<evidence type="ECO:0000259" key="3">
    <source>
        <dbReference type="Pfam" id="PF01926"/>
    </source>
</evidence>
<organism evidence="4 5">
    <name type="scientific">Orbilia javanica</name>
    <dbReference type="NCBI Taxonomy" id="47235"/>
    <lineage>
        <taxon>Eukaryota</taxon>
        <taxon>Fungi</taxon>
        <taxon>Dikarya</taxon>
        <taxon>Ascomycota</taxon>
        <taxon>Pezizomycotina</taxon>
        <taxon>Orbiliomycetes</taxon>
        <taxon>Orbiliales</taxon>
        <taxon>Orbiliaceae</taxon>
        <taxon>Orbilia</taxon>
    </lineage>
</organism>
<dbReference type="PROSITE" id="PS00675">
    <property type="entry name" value="SIGMA54_INTERACT_1"/>
    <property type="match status" value="1"/>
</dbReference>
<keyword evidence="2" id="KW-1133">Transmembrane helix</keyword>
<reference evidence="4 5" key="1">
    <citation type="submission" date="2019-10" db="EMBL/GenBank/DDBJ databases">
        <authorList>
            <person name="Palmer J.M."/>
        </authorList>
    </citation>
    <scope>NUCLEOTIDE SEQUENCE [LARGE SCALE GENOMIC DNA]</scope>
    <source>
        <strain evidence="4 5">TWF718</strain>
    </source>
</reference>
<dbReference type="InterPro" id="IPR006073">
    <property type="entry name" value="GTP-bd"/>
</dbReference>
<feature type="compositionally biased region" description="Polar residues" evidence="1">
    <location>
        <begin position="32"/>
        <end position="42"/>
    </location>
</feature>
<evidence type="ECO:0000313" key="4">
    <source>
        <dbReference type="EMBL" id="KAK6333321.1"/>
    </source>
</evidence>
<dbReference type="Pfam" id="PF01926">
    <property type="entry name" value="MMR_HSR1"/>
    <property type="match status" value="1"/>
</dbReference>
<dbReference type="GO" id="GO:0005525">
    <property type="term" value="F:GTP binding"/>
    <property type="evidence" value="ECO:0007669"/>
    <property type="project" value="InterPro"/>
</dbReference>
<dbReference type="AlphaFoldDB" id="A0AAN8MPL3"/>
<gene>
    <name evidence="4" type="ORF">TWF718_011138</name>
</gene>